<evidence type="ECO:0000256" key="1">
    <source>
        <dbReference type="ARBA" id="ARBA00007164"/>
    </source>
</evidence>
<keyword evidence="6" id="KW-0961">Cell wall biogenesis/degradation</keyword>
<reference evidence="12" key="1">
    <citation type="submission" date="2021-01" db="EMBL/GenBank/DDBJ databases">
        <title>Lacisediminihabitans sp. nov. strain G11-30, isolated from Antarctic Soil.</title>
        <authorList>
            <person name="Li J."/>
        </authorList>
    </citation>
    <scope>NUCLEOTIDE SEQUENCE</scope>
    <source>
        <strain evidence="12">G11-30</strain>
    </source>
</reference>
<keyword evidence="10" id="KW-1133">Transmembrane helix</keyword>
<keyword evidence="10" id="KW-0472">Membrane</keyword>
<comment type="caution">
    <text evidence="12">The sequence shown here is derived from an EMBL/GenBank/DDBJ whole genome shotgun (WGS) entry which is preliminary data.</text>
</comment>
<dbReference type="Pfam" id="PF00768">
    <property type="entry name" value="Peptidase_S11"/>
    <property type="match status" value="1"/>
</dbReference>
<dbReference type="Gene3D" id="3.40.710.10">
    <property type="entry name" value="DD-peptidase/beta-lactamase superfamily"/>
    <property type="match status" value="1"/>
</dbReference>
<keyword evidence="5" id="KW-0573">Peptidoglycan synthesis</keyword>
<feature type="binding site" evidence="8">
    <location>
        <position position="271"/>
    </location>
    <ligand>
        <name>substrate</name>
    </ligand>
</feature>
<dbReference type="EMBL" id="JAEPES010000001">
    <property type="protein sequence ID" value="MBK4346889.1"/>
    <property type="molecule type" value="Genomic_DNA"/>
</dbReference>
<evidence type="ECO:0000313" key="14">
    <source>
        <dbReference type="Proteomes" id="UP000636458"/>
    </source>
</evidence>
<keyword evidence="10" id="KW-0812">Transmembrane</keyword>
<keyword evidence="14" id="KW-1185">Reference proteome</keyword>
<evidence type="ECO:0000256" key="10">
    <source>
        <dbReference type="SAM" id="Phobius"/>
    </source>
</evidence>
<evidence type="ECO:0000256" key="6">
    <source>
        <dbReference type="ARBA" id="ARBA00023316"/>
    </source>
</evidence>
<keyword evidence="12" id="KW-0645">Protease</keyword>
<evidence type="ECO:0000313" key="12">
    <source>
        <dbReference type="EMBL" id="MBK4346889.1"/>
    </source>
</evidence>
<proteinExistence type="inferred from homology"/>
<organism evidence="12 14">
    <name type="scientific">Lacisediminihabitans changchengi</name>
    <dbReference type="NCBI Taxonomy" id="2787634"/>
    <lineage>
        <taxon>Bacteria</taxon>
        <taxon>Bacillati</taxon>
        <taxon>Actinomycetota</taxon>
        <taxon>Actinomycetes</taxon>
        <taxon>Micrococcales</taxon>
        <taxon>Microbacteriaceae</taxon>
        <taxon>Lacisediminihabitans</taxon>
    </lineage>
</organism>
<sequence>MSSVVTGLPPHPPEHVPSRRRRYLQRRIAVGSAVLVILAIVLYLPFSLLAPLGVAQRSVTPPPPLQAAAAQLAWPGFGASAFGAVGYPDLLSVSGTEEALPMASITKIITAMVVLDAKPLAKGADGPEIVFSAADRALYSKYTALRGTVKPMPVGASMSQHEVLQVALMASANNYAEAIADWAFGTEDAYVGATKTWLAEHGLSHTTVLEPTGINPANTSTATDLVALGKLAMGDPVIADIVDTPTLTLPEVGTIKDTNQLLGSDGVVGIKTGTLENVGSSLLFASKQKIGSSTVTIIGAVLGAPDHDTLYPAVSGLLRSIASGFHEITLADKGQVFANYRTAWSATTSAKAVSGAKVLVWGNTPVSAAVSVADIRLVSRGEKAGVVTFTVGENQITVPLAFSASLVDPGAGWRLVHPFGLGD</sequence>
<protein>
    <submittedName>
        <fullName evidence="12">D-alanyl-D-alanine carboxypeptidase</fullName>
    </submittedName>
</protein>
<evidence type="ECO:0000259" key="11">
    <source>
        <dbReference type="Pfam" id="PF00768"/>
    </source>
</evidence>
<feature type="active site" description="Proton acceptor" evidence="7">
    <location>
        <position position="107"/>
    </location>
</feature>
<name>A0A934SRN7_9MICO</name>
<keyword evidence="4" id="KW-0133">Cell shape</keyword>
<dbReference type="PRINTS" id="PR00725">
    <property type="entry name" value="DADACBPTASE1"/>
</dbReference>
<feature type="active site" evidence="7">
    <location>
        <position position="171"/>
    </location>
</feature>
<keyword evidence="12" id="KW-0121">Carboxypeptidase</keyword>
<gene>
    <name evidence="12" type="ORF">IV501_04525</name>
    <name evidence="13" type="ORF">IV501_10100</name>
</gene>
<dbReference type="EMBL" id="JAEPES010000003">
    <property type="protein sequence ID" value="MBK4347988.1"/>
    <property type="molecule type" value="Genomic_DNA"/>
</dbReference>
<evidence type="ECO:0000256" key="5">
    <source>
        <dbReference type="ARBA" id="ARBA00022984"/>
    </source>
</evidence>
<dbReference type="InterPro" id="IPR001967">
    <property type="entry name" value="Peptidase_S11_N"/>
</dbReference>
<dbReference type="InterPro" id="IPR018044">
    <property type="entry name" value="Peptidase_S11"/>
</dbReference>
<accession>A0A934SRN7</accession>
<feature type="domain" description="Peptidase S11 D-alanyl-D-alanine carboxypeptidase A N-terminal" evidence="11">
    <location>
        <begin position="97"/>
        <end position="304"/>
    </location>
</feature>
<evidence type="ECO:0000256" key="8">
    <source>
        <dbReference type="PIRSR" id="PIRSR618044-2"/>
    </source>
</evidence>
<evidence type="ECO:0000256" key="9">
    <source>
        <dbReference type="RuleBase" id="RU004016"/>
    </source>
</evidence>
<keyword evidence="2" id="KW-0732">Signal</keyword>
<dbReference type="AlphaFoldDB" id="A0A934SRN7"/>
<evidence type="ECO:0000256" key="7">
    <source>
        <dbReference type="PIRSR" id="PIRSR618044-1"/>
    </source>
</evidence>
<dbReference type="GO" id="GO:0071555">
    <property type="term" value="P:cell wall organization"/>
    <property type="evidence" value="ECO:0007669"/>
    <property type="project" value="UniProtKB-KW"/>
</dbReference>
<dbReference type="GO" id="GO:0009252">
    <property type="term" value="P:peptidoglycan biosynthetic process"/>
    <property type="evidence" value="ECO:0007669"/>
    <property type="project" value="UniProtKB-KW"/>
</dbReference>
<evidence type="ECO:0000313" key="13">
    <source>
        <dbReference type="EMBL" id="MBK4347988.1"/>
    </source>
</evidence>
<dbReference type="RefSeq" id="WP_200555175.1">
    <property type="nucleotide sequence ID" value="NZ_JAEPES010000001.1"/>
</dbReference>
<evidence type="ECO:0000256" key="4">
    <source>
        <dbReference type="ARBA" id="ARBA00022960"/>
    </source>
</evidence>
<dbReference type="Proteomes" id="UP000636458">
    <property type="component" value="Unassembled WGS sequence"/>
</dbReference>
<feature type="active site" description="Acyl-ester intermediate" evidence="7">
    <location>
        <position position="104"/>
    </location>
</feature>
<dbReference type="GO" id="GO:0009002">
    <property type="term" value="F:serine-type D-Ala-D-Ala carboxypeptidase activity"/>
    <property type="evidence" value="ECO:0007669"/>
    <property type="project" value="InterPro"/>
</dbReference>
<dbReference type="GO" id="GO:0006508">
    <property type="term" value="P:proteolysis"/>
    <property type="evidence" value="ECO:0007669"/>
    <property type="project" value="InterPro"/>
</dbReference>
<evidence type="ECO:0000256" key="2">
    <source>
        <dbReference type="ARBA" id="ARBA00022729"/>
    </source>
</evidence>
<dbReference type="SUPFAM" id="SSF56601">
    <property type="entry name" value="beta-lactamase/transpeptidase-like"/>
    <property type="match status" value="1"/>
</dbReference>
<keyword evidence="3" id="KW-0378">Hydrolase</keyword>
<dbReference type="InterPro" id="IPR012338">
    <property type="entry name" value="Beta-lactam/transpept-like"/>
</dbReference>
<comment type="similarity">
    <text evidence="1 9">Belongs to the peptidase S11 family.</text>
</comment>
<feature type="transmembrane region" description="Helical" evidence="10">
    <location>
        <begin position="28"/>
        <end position="54"/>
    </location>
</feature>
<evidence type="ECO:0000256" key="3">
    <source>
        <dbReference type="ARBA" id="ARBA00022801"/>
    </source>
</evidence>
<dbReference type="GO" id="GO:0008360">
    <property type="term" value="P:regulation of cell shape"/>
    <property type="evidence" value="ECO:0007669"/>
    <property type="project" value="UniProtKB-KW"/>
</dbReference>